<evidence type="ECO:0000313" key="2">
    <source>
        <dbReference type="Proteomes" id="UP000800981"/>
    </source>
</evidence>
<dbReference type="SUPFAM" id="SSF49503">
    <property type="entry name" value="Cupredoxins"/>
    <property type="match status" value="1"/>
</dbReference>
<dbReference type="InterPro" id="IPR008972">
    <property type="entry name" value="Cupredoxin"/>
</dbReference>
<organism evidence="1 2">
    <name type="scientific">Motilibacter deserti</name>
    <dbReference type="NCBI Taxonomy" id="2714956"/>
    <lineage>
        <taxon>Bacteria</taxon>
        <taxon>Bacillati</taxon>
        <taxon>Actinomycetota</taxon>
        <taxon>Actinomycetes</taxon>
        <taxon>Motilibacterales</taxon>
        <taxon>Motilibacteraceae</taxon>
        <taxon>Motilibacter</taxon>
    </lineage>
</organism>
<comment type="caution">
    <text evidence="1">The sequence shown here is derived from an EMBL/GenBank/DDBJ whole genome shotgun (WGS) entry which is preliminary data.</text>
</comment>
<feature type="non-terminal residue" evidence="1">
    <location>
        <position position="241"/>
    </location>
</feature>
<reference evidence="1 2" key="1">
    <citation type="submission" date="2020-03" db="EMBL/GenBank/DDBJ databases">
        <title>Two novel Motilibacter sp.</title>
        <authorList>
            <person name="Liu S."/>
        </authorList>
    </citation>
    <scope>NUCLEOTIDE SEQUENCE [LARGE SCALE GENOMIC DNA]</scope>
    <source>
        <strain evidence="1 2">E257</strain>
    </source>
</reference>
<dbReference type="NCBIfam" id="NF047446">
    <property type="entry name" value="barrel_OmpL47"/>
    <property type="match status" value="1"/>
</dbReference>
<dbReference type="Gene3D" id="2.60.40.420">
    <property type="entry name" value="Cupredoxins - blue copper proteins"/>
    <property type="match status" value="1"/>
</dbReference>
<proteinExistence type="predicted"/>
<protein>
    <submittedName>
        <fullName evidence="1">Copper-binding protein</fullName>
    </submittedName>
</protein>
<evidence type="ECO:0000313" key="1">
    <source>
        <dbReference type="EMBL" id="NHC14226.1"/>
    </source>
</evidence>
<gene>
    <name evidence="1" type="ORF">G9H71_10580</name>
</gene>
<dbReference type="Gene3D" id="2.60.40.10">
    <property type="entry name" value="Immunoglobulins"/>
    <property type="match status" value="1"/>
</dbReference>
<dbReference type="InterPro" id="IPR014756">
    <property type="entry name" value="Ig_E-set"/>
</dbReference>
<dbReference type="EMBL" id="JAANNP010000004">
    <property type="protein sequence ID" value="NHC14226.1"/>
    <property type="molecule type" value="Genomic_DNA"/>
</dbReference>
<keyword evidence="2" id="KW-1185">Reference proteome</keyword>
<name>A0ABX0GVQ5_9ACTN</name>
<accession>A0ABX0GVQ5</accession>
<dbReference type="InterPro" id="IPR013783">
    <property type="entry name" value="Ig-like_fold"/>
</dbReference>
<dbReference type="Proteomes" id="UP000800981">
    <property type="component" value="Unassembled WGS sequence"/>
</dbReference>
<dbReference type="SUPFAM" id="SSF81296">
    <property type="entry name" value="E set domains"/>
    <property type="match status" value="1"/>
</dbReference>
<sequence>MDHSAMGHSAKGSASSGAKDADIAGAEAQVLTWVTDDRILYLEEPTGAVAGPTTIVLDNTRAVGMPHTVTFEALDINVYAAPGERVSQEFNLPVGSWKYYCVIPGHQFAMQGTLVVTGGGTPTDTTAPTVSAALAGPQSGGNYTGPVTVTLNAQDNAGGSGVASVEYSIDNGAFTAYTAPFTVSAQGAHTVRYRATDVAGNVSPIGTSSFTIVAPTPTDTTAPTVTAALAGPQSGGNYTGP</sequence>
<dbReference type="InterPro" id="IPR058094">
    <property type="entry name" value="Ig-like_OmpL47-like"/>
</dbReference>